<evidence type="ECO:0000313" key="2">
    <source>
        <dbReference type="EMBL" id="KAK6954332.1"/>
    </source>
</evidence>
<feature type="domain" description="Thiaminase-2/PQQC" evidence="1">
    <location>
        <begin position="28"/>
        <end position="263"/>
    </location>
</feature>
<evidence type="ECO:0000313" key="3">
    <source>
        <dbReference type="Proteomes" id="UP001369815"/>
    </source>
</evidence>
<dbReference type="InterPro" id="IPR016084">
    <property type="entry name" value="Haem_Oase-like_multi-hlx"/>
</dbReference>
<reference evidence="2 3" key="1">
    <citation type="journal article" date="2024" name="Front Chem Biol">
        <title>Unveiling the potential of Daldinia eschscholtzii MFLUCC 19-0629 through bioactivity and bioinformatics studies for enhanced sustainable agriculture production.</title>
        <authorList>
            <person name="Brooks S."/>
            <person name="Weaver J.A."/>
            <person name="Klomchit A."/>
            <person name="Alharthi S.A."/>
            <person name="Onlamun T."/>
            <person name="Nurani R."/>
            <person name="Vong T.K."/>
            <person name="Alberti F."/>
            <person name="Greco C."/>
        </authorList>
    </citation>
    <scope>NUCLEOTIDE SEQUENCE [LARGE SCALE GENOMIC DNA]</scope>
    <source>
        <strain evidence="2">MFLUCC 19-0629</strain>
    </source>
</reference>
<dbReference type="CDD" id="cd19357">
    <property type="entry name" value="TenA_E_At3g16990-like"/>
    <property type="match status" value="1"/>
</dbReference>
<comment type="caution">
    <text evidence="2">The sequence shown here is derived from an EMBL/GenBank/DDBJ whole genome shotgun (WGS) entry which is preliminary data.</text>
</comment>
<dbReference type="Proteomes" id="UP001369815">
    <property type="component" value="Unassembled WGS sequence"/>
</dbReference>
<proteinExistence type="predicted"/>
<organism evidence="2 3">
    <name type="scientific">Daldinia eschscholtzii</name>
    <dbReference type="NCBI Taxonomy" id="292717"/>
    <lineage>
        <taxon>Eukaryota</taxon>
        <taxon>Fungi</taxon>
        <taxon>Dikarya</taxon>
        <taxon>Ascomycota</taxon>
        <taxon>Pezizomycotina</taxon>
        <taxon>Sordariomycetes</taxon>
        <taxon>Xylariomycetidae</taxon>
        <taxon>Xylariales</taxon>
        <taxon>Hypoxylaceae</taxon>
        <taxon>Daldinia</taxon>
    </lineage>
</organism>
<dbReference type="InterPro" id="IPR004305">
    <property type="entry name" value="Thiaminase-2/PQQC"/>
</dbReference>
<protein>
    <recommendedName>
        <fullName evidence="1">Thiaminase-2/PQQC domain-containing protein</fullName>
    </recommendedName>
</protein>
<keyword evidence="3" id="KW-1185">Reference proteome</keyword>
<gene>
    <name evidence="2" type="ORF">Daesc_004299</name>
</gene>
<dbReference type="GO" id="GO:0006772">
    <property type="term" value="P:thiamine metabolic process"/>
    <property type="evidence" value="ECO:0007669"/>
    <property type="project" value="UniProtKB-ARBA"/>
</dbReference>
<dbReference type="SUPFAM" id="SSF48613">
    <property type="entry name" value="Heme oxygenase-like"/>
    <property type="match status" value="1"/>
</dbReference>
<evidence type="ECO:0000259" key="1">
    <source>
        <dbReference type="Pfam" id="PF03070"/>
    </source>
</evidence>
<dbReference type="PANTHER" id="PTHR41813">
    <property type="entry name" value="REGULATOR PAB1642, PUTATIVE (AFU_ORTHOLOGUE AFUA_3G11955)-RELATED"/>
    <property type="match status" value="1"/>
</dbReference>
<sequence>MAKQSITEHLLSSPEIAGLYQRATQTQFLSLAGQGQLSPDVLCQWLSQDRLYAQAYIRFAGGLISRVQLPTKVDGQEITKTLQWRILSLLQTAMSGVIRELKFFEETAKKYGLDLEALGPVAEGGNLSNKSAGFAPNKVTKDYIDLFDSFSAQPHGNLSKTLLDGLVVLWTTEKVYLDAWTYAKQQAPENADTKGDLDGGALRKEFIPNWTSEEFQAFVKECQECLDAYAASQDEDTDEVIAAGSMTIFKKVLVLEESFWPMVA</sequence>
<dbReference type="Pfam" id="PF03070">
    <property type="entry name" value="TENA_THI-4"/>
    <property type="match status" value="1"/>
</dbReference>
<dbReference type="InterPro" id="IPR053261">
    <property type="entry name" value="Polyketide-peptide_reg"/>
</dbReference>
<dbReference type="PANTHER" id="PTHR41813:SF2">
    <property type="entry name" value="REGULATOR PAB1642, PUTATIVE (AFU_ORTHOLOGUE AFUA_3G11955)-RELATED"/>
    <property type="match status" value="1"/>
</dbReference>
<dbReference type="EMBL" id="JBANMG010000004">
    <property type="protein sequence ID" value="KAK6954332.1"/>
    <property type="molecule type" value="Genomic_DNA"/>
</dbReference>
<dbReference type="AlphaFoldDB" id="A0AAX6MQ81"/>
<dbReference type="Gene3D" id="1.20.910.10">
    <property type="entry name" value="Heme oxygenase-like"/>
    <property type="match status" value="1"/>
</dbReference>
<name>A0AAX6MQ81_9PEZI</name>
<accession>A0AAX6MQ81</accession>